<keyword evidence="4" id="KW-0833">Ubl conjugation pathway</keyword>
<dbReference type="Pfam" id="PF00888">
    <property type="entry name" value="Cullin"/>
    <property type="match status" value="2"/>
</dbReference>
<dbReference type="SUPFAM" id="SSF46785">
    <property type="entry name" value="Winged helix' DNA-binding domain"/>
    <property type="match status" value="1"/>
</dbReference>
<evidence type="ECO:0000256" key="4">
    <source>
        <dbReference type="ARBA" id="ARBA00022786"/>
    </source>
</evidence>
<dbReference type="InterPro" id="IPR016158">
    <property type="entry name" value="Cullin_homology"/>
</dbReference>
<dbReference type="Gene3D" id="1.20.1310.10">
    <property type="entry name" value="Cullin Repeats"/>
    <property type="match status" value="5"/>
</dbReference>
<organism evidence="9 10">
    <name type="scientific">Rotaria magnacalcarata</name>
    <dbReference type="NCBI Taxonomy" id="392030"/>
    <lineage>
        <taxon>Eukaryota</taxon>
        <taxon>Metazoa</taxon>
        <taxon>Spiralia</taxon>
        <taxon>Gnathifera</taxon>
        <taxon>Rotifera</taxon>
        <taxon>Eurotatoria</taxon>
        <taxon>Bdelloidea</taxon>
        <taxon>Philodinida</taxon>
        <taxon>Philodinidae</taxon>
        <taxon>Rotaria</taxon>
    </lineage>
</organism>
<dbReference type="InterPro" id="IPR036317">
    <property type="entry name" value="Cullin_homology_sf"/>
</dbReference>
<dbReference type="SUPFAM" id="SSF74788">
    <property type="entry name" value="Cullin repeat-like"/>
    <property type="match status" value="1"/>
</dbReference>
<proteinExistence type="inferred from homology"/>
<sequence length="861" mass="99683">MESIDKNLSLDDVWAKVLVGIERIYRFQEMSPPEYMMLYSHVYNFCTNTNAQGSASRTVPKTTGKTGSNNRVNVNEGANIVGGALYEKLKNHLKVYLEKICEKGLDLQGESVLRFYTANWEQYRFSSKVTNGFCHYLNRHWVRREYDSGRKDIYEIFTMAMEIWQLIFFNPLNRQVTLACLQLIKAERQNEVINTRLISGVIQSYVELGFAENSSPQSTNQQITSPTLKIYKDFFEAPFLQDTEQFYRLEAASFLVHNSVTEYLKKVAQRLDEEVHRVQSYLHPSTLAALIKKVEEVLIRDQLEVIYTEAKALLHNEKHSDLALLYKLVSRVPNATLELKKIVEDHIRQMGIDAIERVSSSALNDPKLYVETILDIHTKFFKLVQEAFSSEQGFTAALDKACGKFINNNAVTTAAGNTTKSPELLARYCDALLRKGSKAVEETDLEEKFNQIMVVFNYVEDKDVFQKFYGKLLAKRLVGQLSASDDYEESMITKLKQACGFEYTSKLQRMFQDIGVSKDLIDQYRTYCEKNKLDDIDKDVFQKFYGKLLAKRLVGQLSASDDYEESMITKLKQACGFEYTSKLQRMFQDIGVSKDLIDQYRTYCEKNKLDDIVDFSVMVLSSNSWPFSAPPNFVLSPELKRTFDSFTNFYTQQHNGRKLTWLHQHSKGDIQTLYTKPKYILHVSTYQMVVLLLFNKSASWTVERMQDETQIKSDLFLQVLCGLLKSKLIICPEINDDEVEEELKETDIKMHHNILVAEDFKSKKIKINLNVPLKSVEQKDIEGLHRTIDEDRKMVIQAAIVRTMKARQTLKHALLMQEVIQQLSSRFKPKIPVIKKCIDILIEKEYLERQSNEKDVLRYLA</sequence>
<dbReference type="InterPro" id="IPR045093">
    <property type="entry name" value="Cullin"/>
</dbReference>
<dbReference type="Pfam" id="PF26557">
    <property type="entry name" value="Cullin_AB"/>
    <property type="match status" value="1"/>
</dbReference>
<dbReference type="GO" id="GO:0019005">
    <property type="term" value="C:SCF ubiquitin ligase complex"/>
    <property type="evidence" value="ECO:0007669"/>
    <property type="project" value="UniProtKB-ARBA"/>
</dbReference>
<feature type="domain" description="Cullin family profile" evidence="8">
    <location>
        <begin position="420"/>
        <end position="724"/>
    </location>
</feature>
<evidence type="ECO:0000256" key="5">
    <source>
        <dbReference type="ARBA" id="ARBA00022843"/>
    </source>
</evidence>
<evidence type="ECO:0000256" key="6">
    <source>
        <dbReference type="PROSITE-ProRule" id="PRU00330"/>
    </source>
</evidence>
<dbReference type="PANTHER" id="PTHR11932">
    <property type="entry name" value="CULLIN"/>
    <property type="match status" value="1"/>
</dbReference>
<dbReference type="FunFam" id="1.20.1310.10:FF:000019">
    <property type="entry name" value="Cullin 1"/>
    <property type="match status" value="1"/>
</dbReference>
<dbReference type="SMART" id="SM00182">
    <property type="entry name" value="CULLIN"/>
    <property type="match status" value="2"/>
</dbReference>
<dbReference type="InterPro" id="IPR016157">
    <property type="entry name" value="Cullin_CS"/>
</dbReference>
<gene>
    <name evidence="9" type="ORF">CJN711_LOCUS11250</name>
</gene>
<comment type="caution">
    <text evidence="9">The sequence shown here is derived from an EMBL/GenBank/DDBJ whole genome shotgun (WGS) entry which is preliminary data.</text>
</comment>
<evidence type="ECO:0000256" key="1">
    <source>
        <dbReference type="ARBA" id="ARBA00004906"/>
    </source>
</evidence>
<dbReference type="InterPro" id="IPR001373">
    <property type="entry name" value="Cullin_N"/>
</dbReference>
<evidence type="ECO:0000256" key="2">
    <source>
        <dbReference type="ARBA" id="ARBA00006019"/>
    </source>
</evidence>
<dbReference type="Pfam" id="PF10557">
    <property type="entry name" value="Cullin_Nedd8"/>
    <property type="match status" value="1"/>
</dbReference>
<keyword evidence="3" id="KW-1017">Isopeptide bond</keyword>
<dbReference type="FunFam" id="1.20.1310.10:FF:000007">
    <property type="entry name" value="Cullin 1"/>
    <property type="match status" value="1"/>
</dbReference>
<dbReference type="Proteomes" id="UP000663855">
    <property type="component" value="Unassembled WGS sequence"/>
</dbReference>
<dbReference type="EMBL" id="CAJNOV010004768">
    <property type="protein sequence ID" value="CAF1185885.1"/>
    <property type="molecule type" value="Genomic_DNA"/>
</dbReference>
<dbReference type="SMART" id="SM00884">
    <property type="entry name" value="Cullin_Nedd8"/>
    <property type="match status" value="1"/>
</dbReference>
<dbReference type="GO" id="GO:0031625">
    <property type="term" value="F:ubiquitin protein ligase binding"/>
    <property type="evidence" value="ECO:0007669"/>
    <property type="project" value="InterPro"/>
</dbReference>
<dbReference type="GO" id="GO:0006511">
    <property type="term" value="P:ubiquitin-dependent protein catabolic process"/>
    <property type="evidence" value="ECO:0007669"/>
    <property type="project" value="InterPro"/>
</dbReference>
<dbReference type="AlphaFoldDB" id="A0A814V978"/>
<dbReference type="Gene3D" id="1.10.10.10">
    <property type="entry name" value="Winged helix-like DNA-binding domain superfamily/Winged helix DNA-binding domain"/>
    <property type="match status" value="2"/>
</dbReference>
<dbReference type="FunFam" id="1.10.10.10:FF:000014">
    <property type="entry name" value="Cullin 1"/>
    <property type="match status" value="1"/>
</dbReference>
<evidence type="ECO:0000256" key="7">
    <source>
        <dbReference type="RuleBase" id="RU003829"/>
    </source>
</evidence>
<dbReference type="InterPro" id="IPR036388">
    <property type="entry name" value="WH-like_DNA-bd_sf"/>
</dbReference>
<reference evidence="9" key="1">
    <citation type="submission" date="2021-02" db="EMBL/GenBank/DDBJ databases">
        <authorList>
            <person name="Nowell W R."/>
        </authorList>
    </citation>
    <scope>NUCLEOTIDE SEQUENCE</scope>
</reference>
<dbReference type="InterPro" id="IPR019559">
    <property type="entry name" value="Cullin_neddylation_domain"/>
</dbReference>
<name>A0A814V978_9BILA</name>
<evidence type="ECO:0000256" key="3">
    <source>
        <dbReference type="ARBA" id="ARBA00022499"/>
    </source>
</evidence>
<dbReference type="Gene3D" id="4.10.1030.10">
    <property type="entry name" value="Ring Box Chain A, domain 5"/>
    <property type="match status" value="1"/>
</dbReference>
<dbReference type="PROSITE" id="PS01256">
    <property type="entry name" value="CULLIN_1"/>
    <property type="match status" value="1"/>
</dbReference>
<dbReference type="FunFam" id="1.20.1310.10:FF:000023">
    <property type="entry name" value="cullin-1"/>
    <property type="match status" value="1"/>
</dbReference>
<evidence type="ECO:0000259" key="8">
    <source>
        <dbReference type="PROSITE" id="PS50069"/>
    </source>
</evidence>
<dbReference type="InterPro" id="IPR036390">
    <property type="entry name" value="WH_DNA-bd_sf"/>
</dbReference>
<dbReference type="FunFam" id="1.20.1310.10:FF:000011">
    <property type="entry name" value="Cullin 1"/>
    <property type="match status" value="1"/>
</dbReference>
<dbReference type="InterPro" id="IPR059120">
    <property type="entry name" value="Cullin-like_AB"/>
</dbReference>
<dbReference type="SUPFAM" id="SSF75632">
    <property type="entry name" value="Cullin homology domain"/>
    <property type="match status" value="2"/>
</dbReference>
<evidence type="ECO:0000313" key="10">
    <source>
        <dbReference type="Proteomes" id="UP000663855"/>
    </source>
</evidence>
<dbReference type="PROSITE" id="PS50069">
    <property type="entry name" value="CULLIN_2"/>
    <property type="match status" value="1"/>
</dbReference>
<comment type="pathway">
    <text evidence="1">Protein modification; protein ubiquitination.</text>
</comment>
<protein>
    <recommendedName>
        <fullName evidence="8">Cullin family profile domain-containing protein</fullName>
    </recommendedName>
</protein>
<keyword evidence="5" id="KW-0832">Ubl conjugation</keyword>
<dbReference type="InterPro" id="IPR016159">
    <property type="entry name" value="Cullin_repeat-like_dom_sf"/>
</dbReference>
<comment type="similarity">
    <text evidence="2 6 7">Belongs to the cullin family.</text>
</comment>
<accession>A0A814V978</accession>
<evidence type="ECO:0000313" key="9">
    <source>
        <dbReference type="EMBL" id="CAF1185885.1"/>
    </source>
</evidence>